<proteinExistence type="predicted"/>
<protein>
    <submittedName>
        <fullName evidence="1">Uncharacterized protein</fullName>
    </submittedName>
</protein>
<keyword evidence="2" id="KW-1185">Reference proteome</keyword>
<evidence type="ECO:0000313" key="1">
    <source>
        <dbReference type="EMBL" id="MPC68224.1"/>
    </source>
</evidence>
<evidence type="ECO:0000313" key="2">
    <source>
        <dbReference type="Proteomes" id="UP000324222"/>
    </source>
</evidence>
<gene>
    <name evidence="1" type="ORF">E2C01_062422</name>
</gene>
<sequence>MTLRSRLNFLPGYPSRGLVRCEGVRARRVSTLVQLIAIEGQTGASLTKLSTLIQISPADSIMAYYLVGGHET</sequence>
<dbReference type="Proteomes" id="UP000324222">
    <property type="component" value="Unassembled WGS sequence"/>
</dbReference>
<dbReference type="AlphaFoldDB" id="A0A5B7HHZ5"/>
<dbReference type="EMBL" id="VSRR010027500">
    <property type="protein sequence ID" value="MPC68224.1"/>
    <property type="molecule type" value="Genomic_DNA"/>
</dbReference>
<organism evidence="1 2">
    <name type="scientific">Portunus trituberculatus</name>
    <name type="common">Swimming crab</name>
    <name type="synonym">Neptunus trituberculatus</name>
    <dbReference type="NCBI Taxonomy" id="210409"/>
    <lineage>
        <taxon>Eukaryota</taxon>
        <taxon>Metazoa</taxon>
        <taxon>Ecdysozoa</taxon>
        <taxon>Arthropoda</taxon>
        <taxon>Crustacea</taxon>
        <taxon>Multicrustacea</taxon>
        <taxon>Malacostraca</taxon>
        <taxon>Eumalacostraca</taxon>
        <taxon>Eucarida</taxon>
        <taxon>Decapoda</taxon>
        <taxon>Pleocyemata</taxon>
        <taxon>Brachyura</taxon>
        <taxon>Eubrachyura</taxon>
        <taxon>Portunoidea</taxon>
        <taxon>Portunidae</taxon>
        <taxon>Portuninae</taxon>
        <taxon>Portunus</taxon>
    </lineage>
</organism>
<reference evidence="1 2" key="1">
    <citation type="submission" date="2019-05" db="EMBL/GenBank/DDBJ databases">
        <title>Another draft genome of Portunus trituberculatus and its Hox gene families provides insights of decapod evolution.</title>
        <authorList>
            <person name="Jeong J.-H."/>
            <person name="Song I."/>
            <person name="Kim S."/>
            <person name="Choi T."/>
            <person name="Kim D."/>
            <person name="Ryu S."/>
            <person name="Kim W."/>
        </authorList>
    </citation>
    <scope>NUCLEOTIDE SEQUENCE [LARGE SCALE GENOMIC DNA]</scope>
    <source>
        <tissue evidence="1">Muscle</tissue>
    </source>
</reference>
<comment type="caution">
    <text evidence="1">The sequence shown here is derived from an EMBL/GenBank/DDBJ whole genome shotgun (WGS) entry which is preliminary data.</text>
</comment>
<name>A0A5B7HHZ5_PORTR</name>
<accession>A0A5B7HHZ5</accession>